<reference evidence="20" key="2">
    <citation type="submission" date="2025-08" db="UniProtKB">
        <authorList>
            <consortium name="RefSeq"/>
        </authorList>
    </citation>
    <scope>IDENTIFICATION</scope>
    <source>
        <tissue evidence="20">Young leaves</tissue>
    </source>
</reference>
<dbReference type="GeneID" id="103705793"/>
<gene>
    <name evidence="20" type="primary">LOC103705793</name>
</gene>
<evidence type="ECO:0000256" key="15">
    <source>
        <dbReference type="ARBA" id="ARBA00023136"/>
    </source>
</evidence>
<dbReference type="GO" id="GO:0005743">
    <property type="term" value="C:mitochondrial inner membrane"/>
    <property type="evidence" value="ECO:0007669"/>
    <property type="project" value="UniProtKB-SubCell"/>
</dbReference>
<evidence type="ECO:0000256" key="8">
    <source>
        <dbReference type="ARBA" id="ARBA00022516"/>
    </source>
</evidence>
<dbReference type="Pfam" id="PF09139">
    <property type="entry name" value="Tam41_Mmp37"/>
    <property type="match status" value="1"/>
</dbReference>
<dbReference type="UniPathway" id="UPA00557">
    <property type="reaction ID" value="UER00614"/>
</dbReference>
<evidence type="ECO:0000313" key="20">
    <source>
        <dbReference type="RefSeq" id="XP_008787871.1"/>
    </source>
</evidence>
<proteinExistence type="inferred from homology"/>
<dbReference type="RefSeq" id="XP_008787871.1">
    <property type="nucleotide sequence ID" value="XM_008789649.4"/>
</dbReference>
<dbReference type="PANTHER" id="PTHR13619">
    <property type="entry name" value="PHOSPHATIDATE CYTIDYLYLTRANSFERASE, MITOCHONDRIAL"/>
    <property type="match status" value="1"/>
</dbReference>
<evidence type="ECO:0000256" key="14">
    <source>
        <dbReference type="ARBA" id="ARBA00023128"/>
    </source>
</evidence>
<protein>
    <recommendedName>
        <fullName evidence="7">Phosphatidate cytidylyltransferase, mitochondrial</fullName>
        <ecNumber evidence="6">2.7.7.41</ecNumber>
    </recommendedName>
    <alternativeName>
        <fullName evidence="18">CDP-diacylglycerol synthase</fullName>
    </alternativeName>
</protein>
<comment type="pathway">
    <text evidence="4">Lipid metabolism.</text>
</comment>
<evidence type="ECO:0000313" key="19">
    <source>
        <dbReference type="Proteomes" id="UP000228380"/>
    </source>
</evidence>
<evidence type="ECO:0000256" key="17">
    <source>
        <dbReference type="ARBA" id="ARBA00023264"/>
    </source>
</evidence>
<evidence type="ECO:0000256" key="2">
    <source>
        <dbReference type="ARBA" id="ARBA00004443"/>
    </source>
</evidence>
<evidence type="ECO:0000256" key="7">
    <source>
        <dbReference type="ARBA" id="ARBA00018337"/>
    </source>
</evidence>
<dbReference type="OrthoDB" id="341477at2759"/>
<evidence type="ECO:0000256" key="13">
    <source>
        <dbReference type="ARBA" id="ARBA00023098"/>
    </source>
</evidence>
<keyword evidence="8" id="KW-0444">Lipid biosynthesis</keyword>
<evidence type="ECO:0000256" key="6">
    <source>
        <dbReference type="ARBA" id="ARBA00012487"/>
    </source>
</evidence>
<reference evidence="19" key="1">
    <citation type="journal article" date="2019" name="Nat. Commun.">
        <title>Genome-wide association mapping of date palm fruit traits.</title>
        <authorList>
            <person name="Hazzouri K.M."/>
            <person name="Gros-Balthazard M."/>
            <person name="Flowers J.M."/>
            <person name="Copetti D."/>
            <person name="Lemansour A."/>
            <person name="Lebrun M."/>
            <person name="Masmoudi K."/>
            <person name="Ferrand S."/>
            <person name="Dhar M.I."/>
            <person name="Fresquez Z.A."/>
            <person name="Rosas U."/>
            <person name="Zhang J."/>
            <person name="Talag J."/>
            <person name="Lee S."/>
            <person name="Kudrna D."/>
            <person name="Powell R.F."/>
            <person name="Leitch I.J."/>
            <person name="Krueger R.R."/>
            <person name="Wing R.A."/>
            <person name="Amiri K.M.A."/>
            <person name="Purugganan M.D."/>
        </authorList>
    </citation>
    <scope>NUCLEOTIDE SEQUENCE [LARGE SCALE GENOMIC DNA]</scope>
    <source>
        <strain evidence="19">cv. Khalas</strain>
    </source>
</reference>
<keyword evidence="10 20" id="KW-0548">Nucleotidyltransferase</keyword>
<keyword evidence="14" id="KW-0496">Mitochondrion</keyword>
<comment type="similarity">
    <text evidence="5">Belongs to the TAM41 family.</text>
</comment>
<evidence type="ECO:0000256" key="18">
    <source>
        <dbReference type="ARBA" id="ARBA00029893"/>
    </source>
</evidence>
<dbReference type="GO" id="GO:0004605">
    <property type="term" value="F:phosphatidate cytidylyltransferase activity"/>
    <property type="evidence" value="ECO:0007669"/>
    <property type="project" value="UniProtKB-EC"/>
</dbReference>
<dbReference type="AlphaFoldDB" id="A0A8B7BY73"/>
<evidence type="ECO:0000256" key="3">
    <source>
        <dbReference type="ARBA" id="ARBA00005119"/>
    </source>
</evidence>
<evidence type="ECO:0000256" key="11">
    <source>
        <dbReference type="ARBA" id="ARBA00022792"/>
    </source>
</evidence>
<evidence type="ECO:0000256" key="4">
    <source>
        <dbReference type="ARBA" id="ARBA00005189"/>
    </source>
</evidence>
<keyword evidence="13" id="KW-0443">Lipid metabolism</keyword>
<keyword evidence="17" id="KW-1208">Phospholipid metabolism</keyword>
<evidence type="ECO:0000256" key="5">
    <source>
        <dbReference type="ARBA" id="ARBA00005458"/>
    </source>
</evidence>
<name>A0A8B7BY73_PHODC</name>
<organism evidence="19 20">
    <name type="scientific">Phoenix dactylifera</name>
    <name type="common">Date palm</name>
    <dbReference type="NCBI Taxonomy" id="42345"/>
    <lineage>
        <taxon>Eukaryota</taxon>
        <taxon>Viridiplantae</taxon>
        <taxon>Streptophyta</taxon>
        <taxon>Embryophyta</taxon>
        <taxon>Tracheophyta</taxon>
        <taxon>Spermatophyta</taxon>
        <taxon>Magnoliopsida</taxon>
        <taxon>Liliopsida</taxon>
        <taxon>Arecaceae</taxon>
        <taxon>Coryphoideae</taxon>
        <taxon>Phoeniceae</taxon>
        <taxon>Phoenix</taxon>
    </lineage>
</organism>
<evidence type="ECO:0000256" key="12">
    <source>
        <dbReference type="ARBA" id="ARBA00022842"/>
    </source>
</evidence>
<accession>A0A8B7BY73</accession>
<dbReference type="PANTHER" id="PTHR13619:SF0">
    <property type="entry name" value="PHOSPHATIDATE CYTIDYLYLTRANSFERASE, MITOCHONDRIAL"/>
    <property type="match status" value="1"/>
</dbReference>
<evidence type="ECO:0000256" key="16">
    <source>
        <dbReference type="ARBA" id="ARBA00023209"/>
    </source>
</evidence>
<keyword evidence="11" id="KW-0999">Mitochondrion inner membrane</keyword>
<evidence type="ECO:0000256" key="10">
    <source>
        <dbReference type="ARBA" id="ARBA00022695"/>
    </source>
</evidence>
<dbReference type="KEGG" id="pda:103705793"/>
<dbReference type="GO" id="GO:0032049">
    <property type="term" value="P:cardiolipin biosynthetic process"/>
    <property type="evidence" value="ECO:0007669"/>
    <property type="project" value="InterPro"/>
</dbReference>
<comment type="cofactor">
    <cofactor evidence="1">
        <name>Mg(2+)</name>
        <dbReference type="ChEBI" id="CHEBI:18420"/>
    </cofactor>
</comment>
<evidence type="ECO:0000256" key="9">
    <source>
        <dbReference type="ARBA" id="ARBA00022679"/>
    </source>
</evidence>
<keyword evidence="9" id="KW-0808">Transferase</keyword>
<dbReference type="GO" id="GO:0016024">
    <property type="term" value="P:CDP-diacylglycerol biosynthetic process"/>
    <property type="evidence" value="ECO:0007669"/>
    <property type="project" value="UniProtKB-UniPathway"/>
</dbReference>
<keyword evidence="16" id="KW-0594">Phospholipid biosynthesis</keyword>
<dbReference type="Proteomes" id="UP000228380">
    <property type="component" value="Chromosome 15"/>
</dbReference>
<keyword evidence="19" id="KW-1185">Reference proteome</keyword>
<comment type="subcellular location">
    <subcellularLocation>
        <location evidence="2">Mitochondrion inner membrane</location>
        <topology evidence="2">Peripheral membrane protein</topology>
        <orientation evidence="2">Matrix side</orientation>
    </subcellularLocation>
</comment>
<keyword evidence="15" id="KW-0472">Membrane</keyword>
<keyword evidence="12" id="KW-0460">Magnesium</keyword>
<evidence type="ECO:0000256" key="1">
    <source>
        <dbReference type="ARBA" id="ARBA00001946"/>
    </source>
</evidence>
<sequence length="335" mass="37676">MEERKTAELAGPLELFPPVDFCCVYGSALLPNNNDKTSMVDYILGVADPIQWHSENLERNRHHYSKWMVRLGPRAIIRVADGIGAGVHFNPFVEWRYKKIKYGVVQMHNLAMDVLTWDRFYLSGRLQKPVHVLIDNWDVQKVNLINLKMAISASLLLLPPEFTEVWLEVSFPKEDLYAKICSLSYMGDMRMLFAEDKNKVKKIVEGSFNLFQSMYKPLIQEHVSDGLLSTSPHGKQAAFKQDFGLSATNSLFSSLPWIVQIRISGKHESESGIMTPQIAVSSREVAAKCVRKALRSLVMVSSARQAVSGVLAAGGVNAARYLGKKISKAWKSRTC</sequence>
<dbReference type="PIRSF" id="PIRSF028840">
    <property type="entry name" value="Mmp37"/>
    <property type="match status" value="1"/>
</dbReference>
<comment type="pathway">
    <text evidence="3">Phospholipid metabolism; CDP-diacylglycerol biosynthesis; CDP-diacylglycerol from sn-glycerol 3-phosphate: step 3/3.</text>
</comment>
<dbReference type="EC" id="2.7.7.41" evidence="6"/>
<dbReference type="InterPro" id="IPR015222">
    <property type="entry name" value="Tam41"/>
</dbReference>